<organism evidence="3 4">
    <name type="scientific">Pedobacter yulinensis</name>
    <dbReference type="NCBI Taxonomy" id="2126353"/>
    <lineage>
        <taxon>Bacteria</taxon>
        <taxon>Pseudomonadati</taxon>
        <taxon>Bacteroidota</taxon>
        <taxon>Sphingobacteriia</taxon>
        <taxon>Sphingobacteriales</taxon>
        <taxon>Sphingobacteriaceae</taxon>
        <taxon>Pedobacter</taxon>
    </lineage>
</organism>
<keyword evidence="1" id="KW-1133">Transmembrane helix</keyword>
<gene>
    <name evidence="3" type="ORF">C7T94_17190</name>
</gene>
<evidence type="ECO:0000256" key="1">
    <source>
        <dbReference type="SAM" id="Phobius"/>
    </source>
</evidence>
<keyword evidence="4" id="KW-1185">Reference proteome</keyword>
<dbReference type="RefSeq" id="WP_107216967.1">
    <property type="nucleotide sequence ID" value="NZ_KZ686271.1"/>
</dbReference>
<proteinExistence type="predicted"/>
<dbReference type="EMBL" id="PYLS01000007">
    <property type="protein sequence ID" value="PST81927.1"/>
    <property type="molecule type" value="Genomic_DNA"/>
</dbReference>
<comment type="caution">
    <text evidence="3">The sequence shown here is derived from an EMBL/GenBank/DDBJ whole genome shotgun (WGS) entry which is preliminary data.</text>
</comment>
<accession>A0A2T3HHL0</accession>
<evidence type="ECO:0000313" key="4">
    <source>
        <dbReference type="Proteomes" id="UP000240912"/>
    </source>
</evidence>
<feature type="transmembrane region" description="Helical" evidence="1">
    <location>
        <begin position="12"/>
        <end position="36"/>
    </location>
</feature>
<dbReference type="Proteomes" id="UP000240912">
    <property type="component" value="Unassembled WGS sequence"/>
</dbReference>
<dbReference type="InterPro" id="IPR014756">
    <property type="entry name" value="Ig_E-set"/>
</dbReference>
<dbReference type="InterPro" id="IPR031345">
    <property type="entry name" value="T9SS_Plug_N"/>
</dbReference>
<name>A0A2T3HHL0_9SPHI</name>
<dbReference type="Pfam" id="PF17116">
    <property type="entry name" value="T9SS_plug_1st"/>
    <property type="match status" value="1"/>
</dbReference>
<keyword evidence="1" id="KW-0812">Transmembrane</keyword>
<feature type="domain" description="Type 9 secretion system plug protein N-terminal" evidence="2">
    <location>
        <begin position="45"/>
        <end position="169"/>
    </location>
</feature>
<evidence type="ECO:0000313" key="3">
    <source>
        <dbReference type="EMBL" id="PST81927.1"/>
    </source>
</evidence>
<evidence type="ECO:0000259" key="2">
    <source>
        <dbReference type="Pfam" id="PF17116"/>
    </source>
</evidence>
<keyword evidence="1" id="KW-0472">Membrane</keyword>
<dbReference type="Gene3D" id="2.60.40.10">
    <property type="entry name" value="Immunoglobulins"/>
    <property type="match status" value="1"/>
</dbReference>
<dbReference type="InterPro" id="IPR013783">
    <property type="entry name" value="Ig-like_fold"/>
</dbReference>
<protein>
    <submittedName>
        <fullName evidence="3">DUF5103 domain-containing protein</fullName>
    </submittedName>
</protein>
<dbReference type="AlphaFoldDB" id="A0A2T3HHL0"/>
<dbReference type="SUPFAM" id="SSF81296">
    <property type="entry name" value="E set domains"/>
    <property type="match status" value="1"/>
</dbReference>
<dbReference type="OrthoDB" id="1522602at2"/>
<reference evidence="3 4" key="1">
    <citation type="submission" date="2018-03" db="EMBL/GenBank/DDBJ databases">
        <authorList>
            <person name="Keele B.F."/>
        </authorList>
    </citation>
    <scope>NUCLEOTIDE SEQUENCE [LARGE SCALE GENOMIC DNA]</scope>
    <source>
        <strain evidence="3 4">YL28-9</strain>
    </source>
</reference>
<sequence>MKGQQEGSVVNVGYLLAVLLLLLPCFLKAQTGAFVYESRTYRFGIRTVKCMPEGQEAALPLIPLAGPGRLSITFDDLDGGVKNYWYTVEHCTWEWKPSGLSAIDYLEGLSEDRVTDYRYASGTLQKYTHYKLTLPNSQLRFRIGGNYLLKVYEDGDRNKPVLSHRFYVVNQQIGISMQVMASPQVAYRDQKQKIDFSLSPGMAIQNPSTDIKVVLTQNNNPFTAISNRKPFFIKPGQLLYTDPAANDFWAGNEFRKFDIRNIRAPLSGVKQIDNGTPFRAVLFTDQPRDRQEYSNQADEDGRFFIQHADGRDPQTENDYTQVQFSLQTPLKASQDLYVVGLFSNYSSQAAYRMTYVPERGVYTLDLLLKQGLYNYKYLAIDRQTGKPDPLFPEGSFFQTGNTYQGFVYYRRPGGRWDELVGFAEVRSGR</sequence>